<dbReference type="InterPro" id="IPR011659">
    <property type="entry name" value="WD40"/>
</dbReference>
<proteinExistence type="inferred from homology"/>
<keyword evidence="3" id="KW-0732">Signal</keyword>
<dbReference type="Pfam" id="PF07676">
    <property type="entry name" value="PD40"/>
    <property type="match status" value="5"/>
</dbReference>
<feature type="domain" description="PDZ" evidence="4">
    <location>
        <begin position="967"/>
        <end position="1040"/>
    </location>
</feature>
<comment type="similarity">
    <text evidence="1">Belongs to the TolB family.</text>
</comment>
<dbReference type="SUPFAM" id="SSF52025">
    <property type="entry name" value="PA domain"/>
    <property type="match status" value="1"/>
</dbReference>
<dbReference type="InterPro" id="IPR011042">
    <property type="entry name" value="6-blade_b-propeller_TolB-like"/>
</dbReference>
<dbReference type="PANTHER" id="PTHR36842">
    <property type="entry name" value="PROTEIN TOLB HOMOLOG"/>
    <property type="match status" value="1"/>
</dbReference>
<dbReference type="InterPro" id="IPR046450">
    <property type="entry name" value="PA_dom_sf"/>
</dbReference>
<evidence type="ECO:0000256" key="3">
    <source>
        <dbReference type="SAM" id="SignalP"/>
    </source>
</evidence>
<dbReference type="InterPro" id="IPR001478">
    <property type="entry name" value="PDZ"/>
</dbReference>
<sequence>MSRLLYSFVLVATLLARCFVADSGASAKPPSVTKPTESKTAPADAEVNPADNDADNDAEAAAAKLQTPNTGQPETGQQELDLVDHVRQITFEGRRAGEGYFSADGTRMVFQSERDPANPFYQIYLTDLETGDIEKVSPGIGKTTCAWIHPDGDRVLFASTQADPAAEQKQKDELELRASGKQRRYAWDYDENYELVERNAEGQYKQLTDAKGYDAEASYSPDGTQIVFASNRDAYSRELTAVEQEKFQIDPAFMIDLYIMNADGTNVRRLTTEPGYDGGPFFSPDGERICFRHFSEDGATAEVFTMKTDGSDVRRLTNFNAMSWAPFYHPSGDYLIFTTNKHGFANFELYLVRADGQGEPVRVTYTDGFDGLPVFLPEGERLSWTSTRTKEKQSQIFMGDWNDAHARELLGLDSGSSDDLKAAVASAENTSPEFSPTDVMRHVDFLTRPELAGRLTGSEGERRATAYVAAYLESLGFEPAGENGTFFQEFQFPAGSSLTPENAMAVGDKSLELNQDWRPLSFSDDGKTDAAEVVFAGYGMHVPGGDEVEEYDSYVHLDVAGKWVMVLRDMPQEITPERRQEMARYSSPRRKATVARDHGAKGIVFVAGPTSKVTRELILFDSNASQAGVSIAAVTVSNEIAKGMFQKANKDLAKTQASLDDGSPQMGFPLENVSVSATIEIERKTGVGRNVVARLPVKPNHQTYPAVMIGAHVDHLGRGGGSNSLARDDEEELIHFGADDNASGVGAMLEIAQYLAAEKAAGRLKPKRDLLIAAWSGEELGLFGSQHYVNEFFNLYPQAPKLETPAHDHGGDAAHAHAAHAHGVAADAEPLTQAIAAYLNLDMVGRLREKLIVQGIGSSPGFAGEVQRRNVPVGLELQLDKTSTRLPTDASAFVARDVPILAAFTGAHEDYHTPRDTADKLNYDGAAQTARLFALLARGFLTAAEPPKFELDEGEKREEAPRAVLTAYLGTIPDYAAGEVKGLKLSGVAGDGPAAKAGVSGGDVIIRLAGRKIEDIYDYTYAIEALKIGEEVEIVVQRGEKTVPMKITPTARE</sequence>
<reference evidence="6" key="1">
    <citation type="journal article" date="2019" name="Int. J. Syst. Evol. Microbiol.">
        <title>The Global Catalogue of Microorganisms (GCM) 10K type strain sequencing project: providing services to taxonomists for standard genome sequencing and annotation.</title>
        <authorList>
            <consortium name="The Broad Institute Genomics Platform"/>
            <consortium name="The Broad Institute Genome Sequencing Center for Infectious Disease"/>
            <person name="Wu L."/>
            <person name="Ma J."/>
        </authorList>
    </citation>
    <scope>NUCLEOTIDE SEQUENCE [LARGE SCALE GENOMIC DNA]</scope>
    <source>
        <strain evidence="6">JCM 17759</strain>
    </source>
</reference>
<accession>A0ABP8MYQ2</accession>
<dbReference type="Gene3D" id="2.120.10.30">
    <property type="entry name" value="TolB, C-terminal domain"/>
    <property type="match status" value="3"/>
</dbReference>
<dbReference type="EMBL" id="BAABGA010000046">
    <property type="protein sequence ID" value="GAA4458302.1"/>
    <property type="molecule type" value="Genomic_DNA"/>
</dbReference>
<evidence type="ECO:0000313" key="6">
    <source>
        <dbReference type="Proteomes" id="UP001500840"/>
    </source>
</evidence>
<dbReference type="Pfam" id="PF13180">
    <property type="entry name" value="PDZ_2"/>
    <property type="match status" value="1"/>
</dbReference>
<protein>
    <submittedName>
        <fullName evidence="5">M28 family peptidase</fullName>
    </submittedName>
</protein>
<gene>
    <name evidence="5" type="ORF">GCM10023156_36240</name>
</gene>
<feature type="compositionally biased region" description="Low complexity" evidence="2">
    <location>
        <begin position="41"/>
        <end position="51"/>
    </location>
</feature>
<feature type="chain" id="PRO_5045825362" evidence="3">
    <location>
        <begin position="28"/>
        <end position="1053"/>
    </location>
</feature>
<evidence type="ECO:0000259" key="4">
    <source>
        <dbReference type="SMART" id="SM00228"/>
    </source>
</evidence>
<dbReference type="PANTHER" id="PTHR36842:SF1">
    <property type="entry name" value="PROTEIN TOLB"/>
    <property type="match status" value="1"/>
</dbReference>
<dbReference type="Gene3D" id="2.30.42.10">
    <property type="match status" value="1"/>
</dbReference>
<dbReference type="Pfam" id="PF04389">
    <property type="entry name" value="Peptidase_M28"/>
    <property type="match status" value="2"/>
</dbReference>
<dbReference type="Gene3D" id="3.50.30.30">
    <property type="match status" value="1"/>
</dbReference>
<organism evidence="5 6">
    <name type="scientific">Novipirellula rosea</name>
    <dbReference type="NCBI Taxonomy" id="1031540"/>
    <lineage>
        <taxon>Bacteria</taxon>
        <taxon>Pseudomonadati</taxon>
        <taxon>Planctomycetota</taxon>
        <taxon>Planctomycetia</taxon>
        <taxon>Pirellulales</taxon>
        <taxon>Pirellulaceae</taxon>
        <taxon>Novipirellula</taxon>
    </lineage>
</organism>
<dbReference type="SUPFAM" id="SSF50156">
    <property type="entry name" value="PDZ domain-like"/>
    <property type="match status" value="1"/>
</dbReference>
<dbReference type="SMART" id="SM00228">
    <property type="entry name" value="PDZ"/>
    <property type="match status" value="1"/>
</dbReference>
<dbReference type="SUPFAM" id="SSF82171">
    <property type="entry name" value="DPP6 N-terminal domain-like"/>
    <property type="match status" value="1"/>
</dbReference>
<comment type="caution">
    <text evidence="5">The sequence shown here is derived from an EMBL/GenBank/DDBJ whole genome shotgun (WGS) entry which is preliminary data.</text>
</comment>
<dbReference type="InterPro" id="IPR007484">
    <property type="entry name" value="Peptidase_M28"/>
</dbReference>
<name>A0ABP8MYQ2_9BACT</name>
<dbReference type="RefSeq" id="WP_345324292.1">
    <property type="nucleotide sequence ID" value="NZ_BAABGA010000046.1"/>
</dbReference>
<dbReference type="Proteomes" id="UP001500840">
    <property type="component" value="Unassembled WGS sequence"/>
</dbReference>
<feature type="signal peptide" evidence="3">
    <location>
        <begin position="1"/>
        <end position="27"/>
    </location>
</feature>
<evidence type="ECO:0000256" key="1">
    <source>
        <dbReference type="ARBA" id="ARBA00009820"/>
    </source>
</evidence>
<feature type="region of interest" description="Disordered" evidence="2">
    <location>
        <begin position="24"/>
        <end position="54"/>
    </location>
</feature>
<dbReference type="Gene3D" id="3.40.630.10">
    <property type="entry name" value="Zn peptidases"/>
    <property type="match status" value="2"/>
</dbReference>
<evidence type="ECO:0000256" key="2">
    <source>
        <dbReference type="SAM" id="MobiDB-lite"/>
    </source>
</evidence>
<dbReference type="InterPro" id="IPR036034">
    <property type="entry name" value="PDZ_sf"/>
</dbReference>
<evidence type="ECO:0000313" key="5">
    <source>
        <dbReference type="EMBL" id="GAA4458302.1"/>
    </source>
</evidence>
<dbReference type="SUPFAM" id="SSF53187">
    <property type="entry name" value="Zn-dependent exopeptidases"/>
    <property type="match status" value="1"/>
</dbReference>
<keyword evidence="6" id="KW-1185">Reference proteome</keyword>